<dbReference type="Proteomes" id="UP001217963">
    <property type="component" value="Chromosome VIII"/>
</dbReference>
<keyword evidence="2 4" id="KW-0689">Ribosomal protein</keyword>
<evidence type="ECO:0000313" key="7">
    <source>
        <dbReference type="Proteomes" id="UP001217963"/>
    </source>
</evidence>
<organism evidence="4 6">
    <name type="scientific">Encephalitozoon hellem</name>
    <name type="common">Microsporidian parasite</name>
    <dbReference type="NCBI Taxonomy" id="27973"/>
    <lineage>
        <taxon>Eukaryota</taxon>
        <taxon>Fungi</taxon>
        <taxon>Fungi incertae sedis</taxon>
        <taxon>Microsporidia</taxon>
        <taxon>Unikaryonidae</taxon>
        <taxon>Encephalitozoon</taxon>
    </lineage>
</organism>
<dbReference type="Gene3D" id="3.90.1170.10">
    <property type="entry name" value="Ribosomal protein L10e/L16"/>
    <property type="match status" value="1"/>
</dbReference>
<dbReference type="NCBIfam" id="TIGR00279">
    <property type="entry name" value="uL16_euk_arch"/>
    <property type="match status" value="1"/>
</dbReference>
<keyword evidence="3" id="KW-0687">Ribonucleoprotein</keyword>
<comment type="similarity">
    <text evidence="1">Belongs to the universal ribosomal protein uL16 family.</text>
</comment>
<dbReference type="GO" id="GO:0006412">
    <property type="term" value="P:translation"/>
    <property type="evidence" value="ECO:0007669"/>
    <property type="project" value="InterPro"/>
</dbReference>
<dbReference type="InterPro" id="IPR001197">
    <property type="entry name" value="Ribosomal_uL16_euk_arch"/>
</dbReference>
<evidence type="ECO:0000256" key="1">
    <source>
        <dbReference type="ARBA" id="ARBA00008931"/>
    </source>
</evidence>
<keyword evidence="7" id="KW-1185">Reference proteome</keyword>
<evidence type="ECO:0000313" key="4">
    <source>
        <dbReference type="EMBL" id="UTX43834.1"/>
    </source>
</evidence>
<dbReference type="PIRSF" id="PIRSF005590">
    <property type="entry name" value="Ribosomal_L10"/>
    <property type="match status" value="1"/>
</dbReference>
<protein>
    <submittedName>
        <fullName evidence="4">Ribosomal protein L10</fullName>
    </submittedName>
    <submittedName>
        <fullName evidence="5">Ribosomal protein L16</fullName>
    </submittedName>
</protein>
<reference evidence="5 7" key="2">
    <citation type="submission" date="2023-02" db="EMBL/GenBank/DDBJ databases">
        <title>Encephalitozoon hellem ATCC 50451 complete genome.</title>
        <authorList>
            <person name="Mascarenhas dos Santos A.C."/>
            <person name="Julian A.T."/>
            <person name="Pombert J.-F."/>
        </authorList>
    </citation>
    <scope>NUCLEOTIDE SEQUENCE [LARGE SCALE GENOMIC DNA]</scope>
    <source>
        <strain evidence="5 7">ATCC 50451</strain>
    </source>
</reference>
<name>A0A9Q9CDA9_ENCHE</name>
<dbReference type="FunFam" id="3.90.1170.10:FF:000002">
    <property type="entry name" value="60S ribosomal protein L10"/>
    <property type="match status" value="1"/>
</dbReference>
<dbReference type="GO" id="GO:0005840">
    <property type="term" value="C:ribosome"/>
    <property type="evidence" value="ECO:0007669"/>
    <property type="project" value="UniProtKB-KW"/>
</dbReference>
<evidence type="ECO:0000313" key="5">
    <source>
        <dbReference type="EMBL" id="WEL39312.1"/>
    </source>
</evidence>
<dbReference type="InterPro" id="IPR036920">
    <property type="entry name" value="Ribosomal_uL16_sf"/>
</dbReference>
<evidence type="ECO:0000256" key="2">
    <source>
        <dbReference type="ARBA" id="ARBA00022980"/>
    </source>
</evidence>
<dbReference type="EMBL" id="CP119069">
    <property type="protein sequence ID" value="WEL39312.1"/>
    <property type="molecule type" value="Genomic_DNA"/>
</dbReference>
<dbReference type="Pfam" id="PF00252">
    <property type="entry name" value="Ribosomal_L16"/>
    <property type="match status" value="1"/>
</dbReference>
<accession>A0A9Q9CDA9</accession>
<dbReference type="InterPro" id="IPR047873">
    <property type="entry name" value="Ribosomal_uL16"/>
</dbReference>
<dbReference type="CDD" id="cd01433">
    <property type="entry name" value="Ribosomal_L16_L10e"/>
    <property type="match status" value="1"/>
</dbReference>
<dbReference type="InterPro" id="IPR018255">
    <property type="entry name" value="Ribosomal_uL16_CS_euk_arc"/>
</dbReference>
<sequence>MGRRPGRCYRYLSKKAYPKSRFNRGVPDSKIQIFDLGRRKAGVLEFPLLVNCISNERENLSAEALEAARICANKYMVKHAGKDNFHLRVRVYPFHVLRINKMLSCAGADRLQTGMRGSFGKPYGRAARVVFNQPILSIRTKESFKDIAVEALRRAKNKFPGHQEIQVSSRFGFTNMLSDEFNNLKESGRVILRGGSFSVIREKGSIDNFKRNLEQAANN</sequence>
<dbReference type="GO" id="GO:0003735">
    <property type="term" value="F:structural constituent of ribosome"/>
    <property type="evidence" value="ECO:0007669"/>
    <property type="project" value="InterPro"/>
</dbReference>
<dbReference type="SUPFAM" id="SSF54686">
    <property type="entry name" value="Ribosomal protein L16p/L10e"/>
    <property type="match status" value="1"/>
</dbReference>
<reference evidence="4" key="1">
    <citation type="submission" date="2021-05" db="EMBL/GenBank/DDBJ databases">
        <title>Encephalitozoon hellem ATCC 50604 Complete Genome.</title>
        <authorList>
            <person name="Mascarenhas dos Santos A.C."/>
            <person name="Julian A.T."/>
            <person name="Pombert J.-F."/>
        </authorList>
    </citation>
    <scope>NUCLEOTIDE SEQUENCE</scope>
    <source>
        <strain evidence="4">ATCC 50604</strain>
    </source>
</reference>
<dbReference type="AlphaFoldDB" id="A0A9Q9CDA9"/>
<gene>
    <name evidence="4" type="ORF">GPU96_08g16080</name>
    <name evidence="5" type="ORF">PFJ87_08g01780</name>
</gene>
<dbReference type="PROSITE" id="PS01257">
    <property type="entry name" value="RIBOSOMAL_L10E"/>
    <property type="match status" value="1"/>
</dbReference>
<proteinExistence type="inferred from homology"/>
<dbReference type="GO" id="GO:1990904">
    <property type="term" value="C:ribonucleoprotein complex"/>
    <property type="evidence" value="ECO:0007669"/>
    <property type="project" value="UniProtKB-KW"/>
</dbReference>
<dbReference type="PANTHER" id="PTHR11726">
    <property type="entry name" value="60S RIBOSOMAL PROTEIN L10"/>
    <property type="match status" value="1"/>
</dbReference>
<dbReference type="OrthoDB" id="10258869at2759"/>
<dbReference type="EMBL" id="CP075154">
    <property type="protein sequence ID" value="UTX43834.1"/>
    <property type="molecule type" value="Genomic_DNA"/>
</dbReference>
<evidence type="ECO:0000256" key="3">
    <source>
        <dbReference type="ARBA" id="ARBA00023274"/>
    </source>
</evidence>
<dbReference type="InterPro" id="IPR016180">
    <property type="entry name" value="Ribosomal_uL16_dom"/>
</dbReference>
<dbReference type="Proteomes" id="UP001059546">
    <property type="component" value="Chromosome VIII"/>
</dbReference>
<evidence type="ECO:0000313" key="6">
    <source>
        <dbReference type="Proteomes" id="UP001059546"/>
    </source>
</evidence>
<dbReference type="NCBIfam" id="NF003239">
    <property type="entry name" value="PRK04199.1-4"/>
    <property type="match status" value="1"/>
</dbReference>